<evidence type="ECO:0000256" key="1">
    <source>
        <dbReference type="SAM" id="Phobius"/>
    </source>
</evidence>
<accession>A0A9N8HGF7</accession>
<dbReference type="EMBL" id="CAICTM010000630">
    <property type="protein sequence ID" value="CAB9514088.1"/>
    <property type="molecule type" value="Genomic_DNA"/>
</dbReference>
<keyword evidence="1" id="KW-0812">Transmembrane</keyword>
<keyword evidence="3" id="KW-1185">Reference proteome</keyword>
<name>A0A9N8HGF7_9STRA</name>
<protein>
    <submittedName>
        <fullName evidence="2">Uncharacterized protein</fullName>
    </submittedName>
</protein>
<dbReference type="AlphaFoldDB" id="A0A9N8HGF7"/>
<comment type="caution">
    <text evidence="2">The sequence shown here is derived from an EMBL/GenBank/DDBJ whole genome shotgun (WGS) entry which is preliminary data.</text>
</comment>
<gene>
    <name evidence="2" type="ORF">SEMRO_631_G178500.1</name>
</gene>
<keyword evidence="1" id="KW-1133">Transmembrane helix</keyword>
<evidence type="ECO:0000313" key="3">
    <source>
        <dbReference type="Proteomes" id="UP001153069"/>
    </source>
</evidence>
<proteinExistence type="predicted"/>
<feature type="transmembrane region" description="Helical" evidence="1">
    <location>
        <begin position="165"/>
        <end position="186"/>
    </location>
</feature>
<feature type="transmembrane region" description="Helical" evidence="1">
    <location>
        <begin position="138"/>
        <end position="159"/>
    </location>
</feature>
<evidence type="ECO:0000313" key="2">
    <source>
        <dbReference type="EMBL" id="CAB9514088.1"/>
    </source>
</evidence>
<dbReference type="Proteomes" id="UP001153069">
    <property type="component" value="Unassembled WGS sequence"/>
</dbReference>
<keyword evidence="1" id="KW-0472">Membrane</keyword>
<organism evidence="2 3">
    <name type="scientific">Seminavis robusta</name>
    <dbReference type="NCBI Taxonomy" id="568900"/>
    <lineage>
        <taxon>Eukaryota</taxon>
        <taxon>Sar</taxon>
        <taxon>Stramenopiles</taxon>
        <taxon>Ochrophyta</taxon>
        <taxon>Bacillariophyta</taxon>
        <taxon>Bacillariophyceae</taxon>
        <taxon>Bacillariophycidae</taxon>
        <taxon>Naviculales</taxon>
        <taxon>Naviculaceae</taxon>
        <taxon>Seminavis</taxon>
    </lineage>
</organism>
<sequence>MELATENLKLDKSRVFFNLKELQQHHAGLAQQLQTATPFVFQVPETTEEAMTVLAATPSIQFSFAALAVTLCARLALGPLGVTDLGILIGTKMFWEIQEWIVHTELFHGSKDMTSIGPFESHDRHHILPYYHVSTEPLPLAVGFYLLAATIAVAAMSFGAPAAQAMTWLGSYTASGIGYMLLHFLAHTRLSCP</sequence>
<reference evidence="2" key="1">
    <citation type="submission" date="2020-06" db="EMBL/GenBank/DDBJ databases">
        <authorList>
            <consortium name="Plant Systems Biology data submission"/>
        </authorList>
    </citation>
    <scope>NUCLEOTIDE SEQUENCE</scope>
    <source>
        <strain evidence="2">D6</strain>
    </source>
</reference>